<sequence>MIEDEETHPRLLCVAPSLKVSLIVRLPFLMIEDADVIQISNGKQVLGIEIDPAEEAIYLTITTDLDQHQETRHYSHKFSASIYRVLKTLRDVSPDSYTPSVVSIGPFHKEAENLKKESYKLSCACDLFGYQIESGGEQRLKACIRVVLAKLPRIKAC</sequence>
<dbReference type="EMBL" id="JARYMX010000008">
    <property type="protein sequence ID" value="KAJ9538210.1"/>
    <property type="molecule type" value="Genomic_DNA"/>
</dbReference>
<keyword evidence="2" id="KW-1185">Reference proteome</keyword>
<proteinExistence type="predicted"/>
<comment type="caution">
    <text evidence="1">The sequence shown here is derived from an EMBL/GenBank/DDBJ whole genome shotgun (WGS) entry which is preliminary data.</text>
</comment>
<organism evidence="1 2">
    <name type="scientific">Centaurea solstitialis</name>
    <name type="common">yellow star-thistle</name>
    <dbReference type="NCBI Taxonomy" id="347529"/>
    <lineage>
        <taxon>Eukaryota</taxon>
        <taxon>Viridiplantae</taxon>
        <taxon>Streptophyta</taxon>
        <taxon>Embryophyta</taxon>
        <taxon>Tracheophyta</taxon>
        <taxon>Spermatophyta</taxon>
        <taxon>Magnoliopsida</taxon>
        <taxon>eudicotyledons</taxon>
        <taxon>Gunneridae</taxon>
        <taxon>Pentapetalae</taxon>
        <taxon>asterids</taxon>
        <taxon>campanulids</taxon>
        <taxon>Asterales</taxon>
        <taxon>Asteraceae</taxon>
        <taxon>Carduoideae</taxon>
        <taxon>Cardueae</taxon>
        <taxon>Centaureinae</taxon>
        <taxon>Centaurea</taxon>
    </lineage>
</organism>
<dbReference type="Pfam" id="PF03140">
    <property type="entry name" value="DUF247"/>
    <property type="match status" value="1"/>
</dbReference>
<dbReference type="InterPro" id="IPR004158">
    <property type="entry name" value="DUF247_pln"/>
</dbReference>
<dbReference type="PANTHER" id="PTHR31170:SF25">
    <property type="entry name" value="BNAA09G04570D PROTEIN"/>
    <property type="match status" value="1"/>
</dbReference>
<gene>
    <name evidence="1" type="ORF">OSB04_030943</name>
</gene>
<reference evidence="1" key="1">
    <citation type="submission" date="2023-03" db="EMBL/GenBank/DDBJ databases">
        <title>Chromosome-scale reference genome and RAD-based genetic map of yellow starthistle (Centaurea solstitialis) reveal putative structural variation and QTLs associated with invader traits.</title>
        <authorList>
            <person name="Reatini B."/>
            <person name="Cang F.A."/>
            <person name="Jiang Q."/>
            <person name="Mckibben M.T.W."/>
            <person name="Barker M.S."/>
            <person name="Rieseberg L.H."/>
            <person name="Dlugosch K.M."/>
        </authorList>
    </citation>
    <scope>NUCLEOTIDE SEQUENCE</scope>
    <source>
        <strain evidence="1">CAN-66</strain>
        <tissue evidence="1">Leaf</tissue>
    </source>
</reference>
<evidence type="ECO:0000313" key="2">
    <source>
        <dbReference type="Proteomes" id="UP001172457"/>
    </source>
</evidence>
<dbReference type="AlphaFoldDB" id="A0AA38SL87"/>
<name>A0AA38SL87_9ASTR</name>
<dbReference type="PANTHER" id="PTHR31170">
    <property type="entry name" value="BNAC04G53230D PROTEIN"/>
    <property type="match status" value="1"/>
</dbReference>
<evidence type="ECO:0000313" key="1">
    <source>
        <dbReference type="EMBL" id="KAJ9538210.1"/>
    </source>
</evidence>
<dbReference type="Proteomes" id="UP001172457">
    <property type="component" value="Chromosome 8"/>
</dbReference>
<accession>A0AA38SL87</accession>
<protein>
    <submittedName>
        <fullName evidence="1">Uncharacterized protein</fullName>
    </submittedName>
</protein>